<dbReference type="InParanoid" id="A0A4R5CK83"/>
<dbReference type="EMBL" id="SMKZ01000047">
    <property type="protein sequence ID" value="TDE00682.1"/>
    <property type="molecule type" value="Genomic_DNA"/>
</dbReference>
<dbReference type="PANTHER" id="PTHR35342">
    <property type="entry name" value="TRICARBOXYLIC TRANSPORT PROTEIN"/>
    <property type="match status" value="1"/>
</dbReference>
<gene>
    <name evidence="3" type="ORF">E1269_24790</name>
</gene>
<sequence length="503" mass="51905">MIDGLSSAFADLMTWPSPLYLLLGVVVGLVVGVLPGLGGGGAMALLIPFTFAMEPSHGIAFLMAVGATSGIGGQVSSILISVPGDPPNAATTIDGFAMTKQGKAAEAMGAATFGSVFGATIGMVLMLAVLPFAREFVLAFSYPEFFMLALTGLVLVSRLTGDSVHKGLIAAAAGLMVAFVGLDPVNGNPRFTFESLYLWDGVDIVPVLIGLFAGAELLALFSHRGEQGLAAAPPGGEASRVMDGFRATVRHWRVVVTSSVIGFGAGIVPGISGTLAAFVAYGQAARSSRHPERFGKGAVEGVIAPETANDADKGGGLLPTLAFGIPGGVIMAVLLSGLLVHGVPAGPNLLRGDLHIVYVLVVAAFLPRLLAAGIVLLLGMKATVLTRIRGDILAPAIAAVTLLSVYALRNEPLDVVLTLIFCYVGYAMERFGFSRLTFIIALVLGGLFESSYHQTMTTFGASGFVTRPIALALLAVAVLALFGPPVARRLRRKPAPADVEVAR</sequence>
<reference evidence="3 4" key="1">
    <citation type="submission" date="2019-03" db="EMBL/GenBank/DDBJ databases">
        <title>Draft genome sequences of novel Actinobacteria.</title>
        <authorList>
            <person name="Sahin N."/>
            <person name="Ay H."/>
            <person name="Saygin H."/>
        </authorList>
    </citation>
    <scope>NUCLEOTIDE SEQUENCE [LARGE SCALE GENOMIC DNA]</scope>
    <source>
        <strain evidence="3 4">5K138</strain>
    </source>
</reference>
<feature type="transmembrane region" description="Helical" evidence="1">
    <location>
        <begin position="197"/>
        <end position="221"/>
    </location>
</feature>
<feature type="transmembrane region" description="Helical" evidence="1">
    <location>
        <begin position="136"/>
        <end position="156"/>
    </location>
</feature>
<accession>A0A4R5CK83</accession>
<feature type="transmembrane region" description="Helical" evidence="1">
    <location>
        <begin position="390"/>
        <end position="407"/>
    </location>
</feature>
<evidence type="ECO:0000259" key="2">
    <source>
        <dbReference type="Pfam" id="PF01970"/>
    </source>
</evidence>
<feature type="transmembrane region" description="Helical" evidence="1">
    <location>
        <begin position="59"/>
        <end position="80"/>
    </location>
</feature>
<comment type="caution">
    <text evidence="3">The sequence shown here is derived from an EMBL/GenBank/DDBJ whole genome shotgun (WGS) entry which is preliminary data.</text>
</comment>
<dbReference type="Pfam" id="PF01970">
    <property type="entry name" value="TctA"/>
    <property type="match status" value="1"/>
</dbReference>
<feature type="transmembrane region" description="Helical" evidence="1">
    <location>
        <begin position="436"/>
        <end position="452"/>
    </location>
</feature>
<feature type="transmembrane region" description="Helical" evidence="1">
    <location>
        <begin position="464"/>
        <end position="483"/>
    </location>
</feature>
<evidence type="ECO:0000256" key="1">
    <source>
        <dbReference type="SAM" id="Phobius"/>
    </source>
</evidence>
<feature type="transmembrane region" description="Helical" evidence="1">
    <location>
        <begin position="20"/>
        <end position="47"/>
    </location>
</feature>
<dbReference type="AlphaFoldDB" id="A0A4R5CK83"/>
<name>A0A4R5CK83_9ACTN</name>
<protein>
    <submittedName>
        <fullName evidence="3">Tricarboxylic transporter</fullName>
    </submittedName>
</protein>
<dbReference type="RefSeq" id="WP_131899609.1">
    <property type="nucleotide sequence ID" value="NZ_SMKZ01000047.1"/>
</dbReference>
<feature type="transmembrane region" description="Helical" evidence="1">
    <location>
        <begin position="260"/>
        <end position="281"/>
    </location>
</feature>
<keyword evidence="1" id="KW-0812">Transmembrane</keyword>
<keyword evidence="4" id="KW-1185">Reference proteome</keyword>
<feature type="transmembrane region" description="Helical" evidence="1">
    <location>
        <begin position="355"/>
        <end position="378"/>
    </location>
</feature>
<organism evidence="3 4">
    <name type="scientific">Jiangella asiatica</name>
    <dbReference type="NCBI Taxonomy" id="2530372"/>
    <lineage>
        <taxon>Bacteria</taxon>
        <taxon>Bacillati</taxon>
        <taxon>Actinomycetota</taxon>
        <taxon>Actinomycetes</taxon>
        <taxon>Jiangellales</taxon>
        <taxon>Jiangellaceae</taxon>
        <taxon>Jiangella</taxon>
    </lineage>
</organism>
<feature type="transmembrane region" description="Helical" evidence="1">
    <location>
        <begin position="168"/>
        <end position="185"/>
    </location>
</feature>
<dbReference type="Proteomes" id="UP000294739">
    <property type="component" value="Unassembled WGS sequence"/>
</dbReference>
<dbReference type="PANTHER" id="PTHR35342:SF5">
    <property type="entry name" value="TRICARBOXYLIC TRANSPORT PROTEIN"/>
    <property type="match status" value="1"/>
</dbReference>
<keyword evidence="1" id="KW-1133">Transmembrane helix</keyword>
<evidence type="ECO:0000313" key="4">
    <source>
        <dbReference type="Proteomes" id="UP000294739"/>
    </source>
</evidence>
<keyword evidence="1" id="KW-0472">Membrane</keyword>
<dbReference type="OrthoDB" id="9781349at2"/>
<feature type="transmembrane region" description="Helical" evidence="1">
    <location>
        <begin position="107"/>
        <end position="129"/>
    </location>
</feature>
<feature type="domain" description="DUF112" evidence="2">
    <location>
        <begin position="19"/>
        <end position="439"/>
    </location>
</feature>
<dbReference type="InterPro" id="IPR002823">
    <property type="entry name" value="DUF112_TM"/>
</dbReference>
<proteinExistence type="predicted"/>
<feature type="transmembrane region" description="Helical" evidence="1">
    <location>
        <begin position="321"/>
        <end position="343"/>
    </location>
</feature>
<evidence type="ECO:0000313" key="3">
    <source>
        <dbReference type="EMBL" id="TDE00682.1"/>
    </source>
</evidence>